<dbReference type="FunFam" id="1.10.1140.10:FF:000001">
    <property type="entry name" value="ATP synthase subunit beta"/>
    <property type="match status" value="1"/>
</dbReference>
<dbReference type="SUPFAM" id="SSF50615">
    <property type="entry name" value="N-terminal domain of alpha and beta subunits of F1 ATP synthase"/>
    <property type="match status" value="1"/>
</dbReference>
<evidence type="ECO:0000256" key="9">
    <source>
        <dbReference type="ARBA" id="ARBA00023065"/>
    </source>
</evidence>
<dbReference type="EMBL" id="VLJN01000006">
    <property type="protein sequence ID" value="TWG88128.1"/>
    <property type="molecule type" value="Genomic_DNA"/>
</dbReference>
<accession>A0A562BS76</accession>
<evidence type="ECO:0000256" key="2">
    <source>
        <dbReference type="ARBA" id="ARBA00008936"/>
    </source>
</evidence>
<name>A0A562BS76_9BURK</name>
<dbReference type="OrthoDB" id="9801639at2"/>
<keyword evidence="7 13" id="KW-0067">ATP-binding</keyword>
<dbReference type="FunFam" id="3.40.50.300:FF:000004">
    <property type="entry name" value="ATP synthase subunit beta"/>
    <property type="match status" value="1"/>
</dbReference>
<dbReference type="GO" id="GO:0005524">
    <property type="term" value="F:ATP binding"/>
    <property type="evidence" value="ECO:0007669"/>
    <property type="project" value="UniProtKB-UniRule"/>
</dbReference>
<dbReference type="SUPFAM" id="SSF52540">
    <property type="entry name" value="P-loop containing nucleoside triphosphate hydrolases"/>
    <property type="match status" value="1"/>
</dbReference>
<keyword evidence="5 13" id="KW-0547">Nucleotide-binding</keyword>
<comment type="caution">
    <text evidence="15">The sequence shown here is derived from an EMBL/GenBank/DDBJ whole genome shotgun (WGS) entry which is preliminary data.</text>
</comment>
<dbReference type="Proteomes" id="UP000318141">
    <property type="component" value="Unassembled WGS sequence"/>
</dbReference>
<dbReference type="InterPro" id="IPR004100">
    <property type="entry name" value="ATPase_F1/V1/A1_a/bsu_N"/>
</dbReference>
<dbReference type="Gene3D" id="2.40.10.170">
    <property type="match status" value="1"/>
</dbReference>
<evidence type="ECO:0000256" key="7">
    <source>
        <dbReference type="ARBA" id="ARBA00022840"/>
    </source>
</evidence>
<dbReference type="GO" id="GO:0005886">
    <property type="term" value="C:plasma membrane"/>
    <property type="evidence" value="ECO:0007669"/>
    <property type="project" value="UniProtKB-SubCell"/>
</dbReference>
<evidence type="ECO:0000256" key="5">
    <source>
        <dbReference type="ARBA" id="ARBA00022741"/>
    </source>
</evidence>
<keyword evidence="3 13" id="KW-0813">Transport</keyword>
<evidence type="ECO:0000256" key="10">
    <source>
        <dbReference type="ARBA" id="ARBA00023136"/>
    </source>
</evidence>
<dbReference type="Pfam" id="PF02874">
    <property type="entry name" value="ATP-synt_ab_N"/>
    <property type="match status" value="1"/>
</dbReference>
<keyword evidence="16" id="KW-1185">Reference proteome</keyword>
<organism evidence="15 16">
    <name type="scientific">Cupriavidus gilardii J11</name>
    <dbReference type="NCBI Taxonomy" id="936133"/>
    <lineage>
        <taxon>Bacteria</taxon>
        <taxon>Pseudomonadati</taxon>
        <taxon>Pseudomonadota</taxon>
        <taxon>Betaproteobacteria</taxon>
        <taxon>Burkholderiales</taxon>
        <taxon>Burkholderiaceae</taxon>
        <taxon>Cupriavidus</taxon>
    </lineage>
</organism>
<dbReference type="CDD" id="cd18110">
    <property type="entry name" value="ATP-synt_F1_beta_C"/>
    <property type="match status" value="1"/>
</dbReference>
<protein>
    <recommendedName>
        <fullName evidence="13">ATP synthase subunit beta</fullName>
        <ecNumber evidence="13">7.1.2.2</ecNumber>
    </recommendedName>
    <alternativeName>
        <fullName evidence="13">ATP synthase F1 sector subunit beta</fullName>
    </alternativeName>
    <alternativeName>
        <fullName evidence="13">F-ATPase subunit beta</fullName>
    </alternativeName>
</protein>
<dbReference type="InterPro" id="IPR024034">
    <property type="entry name" value="ATPase_F1/V1_b/a_C"/>
</dbReference>
<dbReference type="InterPro" id="IPR000194">
    <property type="entry name" value="ATPase_F1/V1/A1_a/bsu_nucl-bd"/>
</dbReference>
<dbReference type="Pfam" id="PF22919">
    <property type="entry name" value="ATP-synt_VA_C"/>
    <property type="match status" value="1"/>
</dbReference>
<dbReference type="HAMAP" id="MF_01347">
    <property type="entry name" value="ATP_synth_beta_bact"/>
    <property type="match status" value="1"/>
</dbReference>
<dbReference type="CDD" id="cd18115">
    <property type="entry name" value="ATP-synt_F1_beta_N"/>
    <property type="match status" value="1"/>
</dbReference>
<evidence type="ECO:0000256" key="12">
    <source>
        <dbReference type="ARBA" id="ARBA00023310"/>
    </source>
</evidence>
<dbReference type="InterPro" id="IPR020003">
    <property type="entry name" value="ATPase_a/bsu_AS"/>
</dbReference>
<dbReference type="InterPro" id="IPR005722">
    <property type="entry name" value="ATP_synth_F1_bsu"/>
</dbReference>
<dbReference type="InterPro" id="IPR027417">
    <property type="entry name" value="P-loop_NTPase"/>
</dbReference>
<keyword evidence="6 13" id="KW-0375">Hydrogen ion transport</keyword>
<dbReference type="CDD" id="cd01133">
    <property type="entry name" value="F1-ATPase_beta_CD"/>
    <property type="match status" value="1"/>
</dbReference>
<comment type="subcellular location">
    <subcellularLocation>
        <location evidence="13">Cell membrane</location>
        <topology evidence="13">Peripheral membrane protein</topology>
    </subcellularLocation>
    <subcellularLocation>
        <location evidence="1">Membrane</location>
        <topology evidence="1">Peripheral membrane protein</topology>
    </subcellularLocation>
</comment>
<keyword evidence="11 13" id="KW-0139">CF(1)</keyword>
<gene>
    <name evidence="13" type="primary">atpD</name>
    <name evidence="15" type="ORF">L602_001400000430</name>
</gene>
<evidence type="ECO:0000313" key="16">
    <source>
        <dbReference type="Proteomes" id="UP000318141"/>
    </source>
</evidence>
<dbReference type="PROSITE" id="PS00152">
    <property type="entry name" value="ATPASE_ALPHA_BETA"/>
    <property type="match status" value="1"/>
</dbReference>
<evidence type="ECO:0000256" key="4">
    <source>
        <dbReference type="ARBA" id="ARBA00022475"/>
    </source>
</evidence>
<proteinExistence type="inferred from homology"/>
<keyword evidence="12 13" id="KW-0066">ATP synthesis</keyword>
<evidence type="ECO:0000256" key="11">
    <source>
        <dbReference type="ARBA" id="ARBA00023196"/>
    </source>
</evidence>
<keyword evidence="9 13" id="KW-0406">Ion transport</keyword>
<evidence type="ECO:0000256" key="1">
    <source>
        <dbReference type="ARBA" id="ARBA00004170"/>
    </source>
</evidence>
<dbReference type="GO" id="GO:0045259">
    <property type="term" value="C:proton-transporting ATP synthase complex"/>
    <property type="evidence" value="ECO:0007669"/>
    <property type="project" value="UniProtKB-KW"/>
</dbReference>
<keyword evidence="10 13" id="KW-0472">Membrane</keyword>
<sequence length="467" mass="50878">MSIGNIVQCIGAVVDIEFPRDALPKVYDALVLEQGNEASFAEQGLTFEVQQQLGDGVVRTIALGSSDGLRRGMTVKNTGAPISVPVGHGTLGRIMDVLGRPIDEAGPIAADEVRAIHQKAPQFDELSPSVDLLETGIKVIDLVCPFAKGGKVGLFGGAGVGKTVNMMELINNIAKQHSGLSVFAGVGERTREGNDFYHEMKDSNVLDKVAMVFGQMNEPPGNRLRVALTGLTMAERFRDEGRDILFFVDNIYRYTLAGTEVSALLGRMPSAVGYQPTLAEEMGKLQERITSTKTGSITSIQAVYVPADDLTDPSPATTFLHLDSTVVLSRDIAALGIYPAVDPLDSTSRQLDPQIVGTEHYEVARRVQQTLQRYKELRDIIAILGMDELSPEDKLAVARARKIQRFLSQPFHVAEVFTGSPGKYVPLKETIRGFKMLVDGECDHLPEQAFYMVGTIDEAFEKAKKLQ</sequence>
<dbReference type="SMART" id="SM00382">
    <property type="entry name" value="AAA"/>
    <property type="match status" value="1"/>
</dbReference>
<dbReference type="InterPro" id="IPR055190">
    <property type="entry name" value="ATP-synt_VA_C"/>
</dbReference>
<dbReference type="EC" id="7.1.2.2" evidence="13"/>
<dbReference type="Pfam" id="PF00006">
    <property type="entry name" value="ATP-synt_ab"/>
    <property type="match status" value="1"/>
</dbReference>
<keyword evidence="8 13" id="KW-1278">Translocase</keyword>
<dbReference type="PANTHER" id="PTHR15184">
    <property type="entry name" value="ATP SYNTHASE"/>
    <property type="match status" value="1"/>
</dbReference>
<reference evidence="15 16" key="1">
    <citation type="submission" date="2019-07" db="EMBL/GenBank/DDBJ databases">
        <title>Genome sequencing of lignin-degrading bacterial isolates.</title>
        <authorList>
            <person name="Gladden J."/>
        </authorList>
    </citation>
    <scope>NUCLEOTIDE SEQUENCE [LARGE SCALE GENOMIC DNA]</scope>
    <source>
        <strain evidence="15 16">J11</strain>
    </source>
</reference>
<dbReference type="PANTHER" id="PTHR15184:SF71">
    <property type="entry name" value="ATP SYNTHASE SUBUNIT BETA, MITOCHONDRIAL"/>
    <property type="match status" value="1"/>
</dbReference>
<evidence type="ECO:0000256" key="3">
    <source>
        <dbReference type="ARBA" id="ARBA00022448"/>
    </source>
</evidence>
<dbReference type="NCBIfam" id="TIGR01039">
    <property type="entry name" value="atpD"/>
    <property type="match status" value="1"/>
</dbReference>
<feature type="domain" description="AAA+ ATPase" evidence="14">
    <location>
        <begin position="148"/>
        <end position="333"/>
    </location>
</feature>
<dbReference type="Gene3D" id="1.10.1140.10">
    <property type="entry name" value="Bovine Mitochondrial F1-atpase, Atp Synthase Beta Chain, Chain D, domain 3"/>
    <property type="match status" value="1"/>
</dbReference>
<evidence type="ECO:0000256" key="8">
    <source>
        <dbReference type="ARBA" id="ARBA00022967"/>
    </source>
</evidence>
<evidence type="ECO:0000313" key="15">
    <source>
        <dbReference type="EMBL" id="TWG88128.1"/>
    </source>
</evidence>
<dbReference type="InterPro" id="IPR050053">
    <property type="entry name" value="ATPase_alpha/beta_chains"/>
</dbReference>
<feature type="binding site" evidence="13">
    <location>
        <begin position="156"/>
        <end position="163"/>
    </location>
    <ligand>
        <name>ATP</name>
        <dbReference type="ChEBI" id="CHEBI:30616"/>
    </ligand>
</feature>
<dbReference type="Gene3D" id="3.40.50.300">
    <property type="entry name" value="P-loop containing nucleotide triphosphate hydrolases"/>
    <property type="match status" value="1"/>
</dbReference>
<keyword evidence="4 13" id="KW-1003">Cell membrane</keyword>
<comment type="function">
    <text evidence="13">Produces ATP from ADP in the presence of a proton gradient across the membrane. The catalytic sites are hosted primarily by the beta subunits.</text>
</comment>
<dbReference type="GO" id="GO:0046933">
    <property type="term" value="F:proton-transporting ATP synthase activity, rotational mechanism"/>
    <property type="evidence" value="ECO:0007669"/>
    <property type="project" value="UniProtKB-UniRule"/>
</dbReference>
<dbReference type="InterPro" id="IPR003593">
    <property type="entry name" value="AAA+_ATPase"/>
</dbReference>
<dbReference type="AlphaFoldDB" id="A0A562BS76"/>
<evidence type="ECO:0000259" key="14">
    <source>
        <dbReference type="SMART" id="SM00382"/>
    </source>
</evidence>
<evidence type="ECO:0000256" key="6">
    <source>
        <dbReference type="ARBA" id="ARBA00022781"/>
    </source>
</evidence>
<evidence type="ECO:0000256" key="13">
    <source>
        <dbReference type="HAMAP-Rule" id="MF_01347"/>
    </source>
</evidence>
<dbReference type="SUPFAM" id="SSF47917">
    <property type="entry name" value="C-terminal domain of alpha and beta subunits of F1 ATP synthase"/>
    <property type="match status" value="1"/>
</dbReference>
<dbReference type="InterPro" id="IPR036121">
    <property type="entry name" value="ATPase_F1/V1/A1_a/bsu_N_sf"/>
</dbReference>
<comment type="catalytic activity">
    <reaction evidence="13">
        <text>ATP + H2O + 4 H(+)(in) = ADP + phosphate + 5 H(+)(out)</text>
        <dbReference type="Rhea" id="RHEA:57720"/>
        <dbReference type="ChEBI" id="CHEBI:15377"/>
        <dbReference type="ChEBI" id="CHEBI:15378"/>
        <dbReference type="ChEBI" id="CHEBI:30616"/>
        <dbReference type="ChEBI" id="CHEBI:43474"/>
        <dbReference type="ChEBI" id="CHEBI:456216"/>
        <dbReference type="EC" id="7.1.2.2"/>
    </reaction>
</comment>
<comment type="similarity">
    <text evidence="2 13">Belongs to the ATPase alpha/beta chains family.</text>
</comment>